<dbReference type="InterPro" id="IPR050834">
    <property type="entry name" value="Glycosyltransf_2"/>
</dbReference>
<dbReference type="AlphaFoldDB" id="A0A853EZA8"/>
<accession>A0A853EZA8</accession>
<comment type="caution">
    <text evidence="2">The sequence shown here is derived from an EMBL/GenBank/DDBJ whole genome shotgun (WGS) entry which is preliminary data.</text>
</comment>
<organism evidence="2 3">
    <name type="scientific">Candidatus Thiodubiliella endoseptemdiera</name>
    <dbReference type="NCBI Taxonomy" id="2738886"/>
    <lineage>
        <taxon>Bacteria</taxon>
        <taxon>Pseudomonadati</taxon>
        <taxon>Pseudomonadota</taxon>
        <taxon>Gammaproteobacteria</taxon>
        <taxon>Candidatus Pseudothioglobaceae</taxon>
        <taxon>Candidatus Thiodubiliella</taxon>
    </lineage>
</organism>
<dbReference type="Gene3D" id="3.90.550.10">
    <property type="entry name" value="Spore Coat Polysaccharide Biosynthesis Protein SpsA, Chain A"/>
    <property type="match status" value="1"/>
</dbReference>
<dbReference type="Pfam" id="PF00535">
    <property type="entry name" value="Glycos_transf_2"/>
    <property type="match status" value="1"/>
</dbReference>
<dbReference type="InterPro" id="IPR001173">
    <property type="entry name" value="Glyco_trans_2-like"/>
</dbReference>
<dbReference type="PANTHER" id="PTHR43685:SF2">
    <property type="entry name" value="GLYCOSYLTRANSFERASE 2-LIKE DOMAIN-CONTAINING PROTEIN"/>
    <property type="match status" value="1"/>
</dbReference>
<proteinExistence type="predicted"/>
<keyword evidence="2" id="KW-0808">Transferase</keyword>
<dbReference type="RefSeq" id="WP_369151960.1">
    <property type="nucleotide sequence ID" value="NZ_OZ156463.1"/>
</dbReference>
<dbReference type="Proteomes" id="UP000568751">
    <property type="component" value="Unassembled WGS sequence"/>
</dbReference>
<dbReference type="CDD" id="cd06433">
    <property type="entry name" value="GT_2_WfgS_like"/>
    <property type="match status" value="1"/>
</dbReference>
<reference evidence="2 3" key="1">
    <citation type="submission" date="2020-05" db="EMBL/GenBank/DDBJ databases">
        <title>Horizontal transmission and recombination maintain forever young bacterial symbiont genomes.</title>
        <authorList>
            <person name="Russell S.L."/>
            <person name="Pepper-Tunick E."/>
            <person name="Svedberg J."/>
            <person name="Byrne A."/>
            <person name="Ruelas Castillo J."/>
            <person name="Vollmers C."/>
            <person name="Beinart R.A."/>
            <person name="Corbett-Detig R."/>
        </authorList>
    </citation>
    <scope>NUCLEOTIDE SEQUENCE [LARGE SCALE GENOMIC DNA]</scope>
    <source>
        <strain evidence="2">455</strain>
    </source>
</reference>
<feature type="domain" description="Glycosyltransferase 2-like" evidence="1">
    <location>
        <begin position="4"/>
        <end position="147"/>
    </location>
</feature>
<dbReference type="GO" id="GO:0016740">
    <property type="term" value="F:transferase activity"/>
    <property type="evidence" value="ECO:0007669"/>
    <property type="project" value="UniProtKB-KW"/>
</dbReference>
<name>A0A853EZA8_9GAMM</name>
<protein>
    <submittedName>
        <fullName evidence="2">Glycosyltransferase</fullName>
    </submittedName>
</protein>
<dbReference type="SUPFAM" id="SSF53448">
    <property type="entry name" value="Nucleotide-diphospho-sugar transferases"/>
    <property type="match status" value="1"/>
</dbReference>
<dbReference type="EMBL" id="JACCHT010000001">
    <property type="protein sequence ID" value="NYT26676.1"/>
    <property type="molecule type" value="Genomic_DNA"/>
</dbReference>
<gene>
    <name evidence="2" type="ORF">H0A76_01415</name>
</gene>
<evidence type="ECO:0000313" key="2">
    <source>
        <dbReference type="EMBL" id="NYT26676.1"/>
    </source>
</evidence>
<evidence type="ECO:0000259" key="1">
    <source>
        <dbReference type="Pfam" id="PF00535"/>
    </source>
</evidence>
<dbReference type="InterPro" id="IPR029044">
    <property type="entry name" value="Nucleotide-diphossugar_trans"/>
</dbReference>
<sequence length="248" mass="28441">MKISIITVVFNAKKTIRETIHSVLSQTYANIEYIVIDGGSTDGTIEIVKNYGNKISKFVSEKDAGIYDAMNKGIALTTGDVIGFLNADDFYAGSSVIENISAAFQRYEVDSVYADLEYVEQKKIENVVRFWKSSSYKKGAFKRGWHPAHPTFFVKKDIYSRYGSFNLSYKIAADYELMLRFLERYQISSHYLPYVLVKMRTGGESNKNVLNIIKANIESYQSWKDNGLPVNLFMFMLKPISKVFQYFK</sequence>
<dbReference type="PANTHER" id="PTHR43685">
    <property type="entry name" value="GLYCOSYLTRANSFERASE"/>
    <property type="match status" value="1"/>
</dbReference>
<evidence type="ECO:0000313" key="3">
    <source>
        <dbReference type="Proteomes" id="UP000568751"/>
    </source>
</evidence>